<feature type="region of interest" description="Disordered" evidence="1">
    <location>
        <begin position="401"/>
        <end position="437"/>
    </location>
</feature>
<accession>A0ABR3F955</accession>
<comment type="caution">
    <text evidence="2">The sequence shown here is derived from an EMBL/GenBank/DDBJ whole genome shotgun (WGS) entry which is preliminary data.</text>
</comment>
<keyword evidence="3" id="KW-1185">Reference proteome</keyword>
<proteinExistence type="predicted"/>
<organism evidence="2 3">
    <name type="scientific">Marasmius crinis-equi</name>
    <dbReference type="NCBI Taxonomy" id="585013"/>
    <lineage>
        <taxon>Eukaryota</taxon>
        <taxon>Fungi</taxon>
        <taxon>Dikarya</taxon>
        <taxon>Basidiomycota</taxon>
        <taxon>Agaricomycotina</taxon>
        <taxon>Agaricomycetes</taxon>
        <taxon>Agaricomycetidae</taxon>
        <taxon>Agaricales</taxon>
        <taxon>Marasmiineae</taxon>
        <taxon>Marasmiaceae</taxon>
        <taxon>Marasmius</taxon>
    </lineage>
</organism>
<dbReference type="PANTHER" id="PTHR21974">
    <property type="entry name" value="RE15880P"/>
    <property type="match status" value="1"/>
</dbReference>
<sequence length="762" mass="84592">MNVSQAGQSSVGDVPWTYFLADDLALDPPHTPKSSPPHDHGSPCGTISNSLSPSSACFTDDDGDSACTDMTSISTHDVAAVHENHYPLTIMAKAVRLPSTSTAFMTVSPSEEESCHPTRFLSFWRHVLAFYFPQKEGFVVQEPWQNKRIRYDWASTVLDTDTPNPTAVLIVAHTYNPHSYSGAGTCPSDGDPLVILHIRSPLNYRHPTVRTEMERNAATYFEAVTRSVRFSNAMLITAMGKAFRAKRKTTLFTEEQEKQWQYSAERTSGEAIPGIGVPAPDLRDTGWFEDVTTKDSQDCLLMIRLLDAGNPIEGGHKVSFTVIAEYQPRHAELVRAIAEVGYAPEALQAQHGTVAELQLKVEQGRTRLEKVSERTKKQKKISESSDNLKSKFSSFKLLRRSNSKGKGKDKDETSSLHTTGYLETMQEEASERERQNELEQALSEAQIEKAELEEKTKEYNALKVKLDALYDLIFNGPTTGYPEEDQLEQQVSAARAVYDRVQATLNAEKQAYECLHRAEKTLRECKAKLKDALQCAATSMFASGRSVQERETTCLQSAHMLAQQALPLVQEARQLSPGVKPLEILSIAQSIPSRTESESGDQFYAVLKSAASELAAERLTYSTRTSSARAVVEGAEQTLAQFKDELTTLRKRIFEDVAEKMQTRSATMSLNEMHDDIEEAEYLMEAPPSYQYDPPSTFVPTLSTSRLNIPNKYVQQIPAPYSDSASSPVSSSSHIWPSPITTTPTTPSGCFCVLFSFVKADV</sequence>
<dbReference type="Proteomes" id="UP001465976">
    <property type="component" value="Unassembled WGS sequence"/>
</dbReference>
<dbReference type="EMBL" id="JBAHYK010000709">
    <property type="protein sequence ID" value="KAL0571830.1"/>
    <property type="molecule type" value="Genomic_DNA"/>
</dbReference>
<evidence type="ECO:0000313" key="3">
    <source>
        <dbReference type="Proteomes" id="UP001465976"/>
    </source>
</evidence>
<feature type="region of interest" description="Disordered" evidence="1">
    <location>
        <begin position="27"/>
        <end position="46"/>
    </location>
</feature>
<evidence type="ECO:0000313" key="2">
    <source>
        <dbReference type="EMBL" id="KAL0571830.1"/>
    </source>
</evidence>
<evidence type="ECO:0000256" key="1">
    <source>
        <dbReference type="SAM" id="MobiDB-lite"/>
    </source>
</evidence>
<gene>
    <name evidence="2" type="ORF">V5O48_010126</name>
</gene>
<reference evidence="2 3" key="1">
    <citation type="submission" date="2024-02" db="EMBL/GenBank/DDBJ databases">
        <title>A draft genome for the cacao thread blight pathogen Marasmius crinis-equi.</title>
        <authorList>
            <person name="Cohen S.P."/>
            <person name="Baruah I.K."/>
            <person name="Amoako-Attah I."/>
            <person name="Bukari Y."/>
            <person name="Meinhardt L.W."/>
            <person name="Bailey B.A."/>
        </authorList>
    </citation>
    <scope>NUCLEOTIDE SEQUENCE [LARGE SCALE GENOMIC DNA]</scope>
    <source>
        <strain evidence="2 3">GH-76</strain>
    </source>
</reference>
<protein>
    <submittedName>
        <fullName evidence="2">Uncharacterized protein</fullName>
    </submittedName>
</protein>
<dbReference type="PANTHER" id="PTHR21974:SF2">
    <property type="entry name" value="RE15880P"/>
    <property type="match status" value="1"/>
</dbReference>
<name>A0ABR3F955_9AGAR</name>